<dbReference type="EMBL" id="KF901167">
    <property type="protein sequence ID" value="AIF20524.1"/>
    <property type="molecule type" value="Genomic_DNA"/>
</dbReference>
<evidence type="ECO:0008006" key="2">
    <source>
        <dbReference type="Google" id="ProtNLM"/>
    </source>
</evidence>
<reference evidence="1" key="1">
    <citation type="journal article" date="2014" name="Genome Biol. Evol.">
        <title>Pangenome evidence for extensive interdomain horizontal transfer affecting lineage core and shell genes in uncultured planktonic thaumarchaeota and euryarchaeota.</title>
        <authorList>
            <person name="Deschamps P."/>
            <person name="Zivanovic Y."/>
            <person name="Moreira D."/>
            <person name="Rodriguez-Valera F."/>
            <person name="Lopez-Garcia P."/>
        </authorList>
    </citation>
    <scope>NUCLEOTIDE SEQUENCE</scope>
</reference>
<protein>
    <recommendedName>
        <fullName evidence="2">Replication protein</fullName>
    </recommendedName>
</protein>
<sequence length="339" mass="40584">MNMQLNLELKPLEIIKEYRWITLDEQKQFCEFLKESGFAIDKIEWCATEFEKSRCMINYDHTDKIHYLPCGLRGKCPRCSMSYAHDRADTMYRWIKRNIAEKVSFDLKMNQIVLTLPDRLHDIDTKIFSKMINHFMKSFGLEAYSYSIHTRHSKNPLADRYVHGHVLTLNIKQENNSLSQNDYYFNLDLMRDYWKQTIQKFTGLEIEGNVNLKNEYASVIDDSEKIRHWLSYLYRYPVQDLFDVQIRKGSINYLEKAQFKKIQELFEEPKPRLVWCGLLTSTKRKLLLKLLDISESFWLDLPDIIQEKRIRSKQCRDCGSPYEVYDRGKYVGDNEPQLF</sequence>
<name>A0A075HY08_9ARCH</name>
<organism evidence="1">
    <name type="scientific">uncultured marine thaumarchaeote KM3_90_E04</name>
    <dbReference type="NCBI Taxonomy" id="1456343"/>
    <lineage>
        <taxon>Archaea</taxon>
        <taxon>Nitrososphaerota</taxon>
        <taxon>environmental samples</taxon>
    </lineage>
</organism>
<evidence type="ECO:0000313" key="1">
    <source>
        <dbReference type="EMBL" id="AIF20524.1"/>
    </source>
</evidence>
<accession>A0A075HY08</accession>
<dbReference type="AlphaFoldDB" id="A0A075HY08"/>
<proteinExistence type="predicted"/>